<dbReference type="GO" id="GO:0008270">
    <property type="term" value="F:zinc ion binding"/>
    <property type="evidence" value="ECO:0007669"/>
    <property type="project" value="UniProtKB-KW"/>
</dbReference>
<keyword evidence="1" id="KW-0479">Metal-binding</keyword>
<dbReference type="EMBL" id="MU167625">
    <property type="protein sequence ID" value="KAG0139336.1"/>
    <property type="molecule type" value="Genomic_DNA"/>
</dbReference>
<feature type="domain" description="AN1-type" evidence="7">
    <location>
        <begin position="117"/>
        <end position="165"/>
    </location>
</feature>
<comment type="caution">
    <text evidence="8">The sequence shown here is derived from an EMBL/GenBank/DDBJ whole genome shotgun (WGS) entry which is preliminary data.</text>
</comment>
<reference evidence="8" key="1">
    <citation type="submission" date="2013-11" db="EMBL/GenBank/DDBJ databases">
        <title>Genome sequence of the fusiform rust pathogen reveals effectors for host alternation and coevolution with pine.</title>
        <authorList>
            <consortium name="DOE Joint Genome Institute"/>
            <person name="Smith K."/>
            <person name="Pendleton A."/>
            <person name="Kubisiak T."/>
            <person name="Anderson C."/>
            <person name="Salamov A."/>
            <person name="Aerts A."/>
            <person name="Riley R."/>
            <person name="Clum A."/>
            <person name="Lindquist E."/>
            <person name="Ence D."/>
            <person name="Campbell M."/>
            <person name="Kronenberg Z."/>
            <person name="Feau N."/>
            <person name="Dhillon B."/>
            <person name="Hamelin R."/>
            <person name="Burleigh J."/>
            <person name="Smith J."/>
            <person name="Yandell M."/>
            <person name="Nelson C."/>
            <person name="Grigoriev I."/>
            <person name="Davis J."/>
        </authorList>
    </citation>
    <scope>NUCLEOTIDE SEQUENCE</scope>
    <source>
        <strain evidence="8">G11</strain>
    </source>
</reference>
<dbReference type="AlphaFoldDB" id="A0A9P6N8S2"/>
<dbReference type="PANTHER" id="PTHR14677:SF40">
    <property type="entry name" value="CDC48-ASSOCIATED UBIQUITIN-LIKE_ZINC FINGER PROTEIN 1"/>
    <property type="match status" value="1"/>
</dbReference>
<dbReference type="OrthoDB" id="431929at2759"/>
<accession>A0A9P6N8S2</accession>
<sequence>MASSTSNQLEEWGSHCSLSTCHALDFLPFKCQHCSNLYCSDHFKPSVRASEHTHQCLAYDESLIDARVPSCPLCGDPISIPPNTDPNIPMDSHLTNSCRLLDRSGLMRTREASPARPSASRACARARCPNKMLVPILCNVCNQSYCPSHRLGPDHACPGPLRASNHLHRASLAALKATMASTPALKRPSAHPAKEPQTAFANNAPPTLAQPCPPSLSVVDRLRVQKRHKAEEESRRKALEWRAQKGLLSEDEKLIYASFQADKQKKTSGEGLETTLSSKDCLIFSFHTHGHHTDNVPELDYLTSRSDDYFGGIISDSEAWNELILIVFFRFPSALLALSIATRLHNLSDARTSFWHSLLQ</sequence>
<dbReference type="GO" id="GO:0005737">
    <property type="term" value="C:cytoplasm"/>
    <property type="evidence" value="ECO:0007669"/>
    <property type="project" value="TreeGrafter"/>
</dbReference>
<evidence type="ECO:0000313" key="8">
    <source>
        <dbReference type="EMBL" id="KAG0139336.1"/>
    </source>
</evidence>
<dbReference type="SUPFAM" id="SSF118310">
    <property type="entry name" value="AN1-like Zinc finger"/>
    <property type="match status" value="2"/>
</dbReference>
<dbReference type="Gene3D" id="4.10.1110.10">
    <property type="entry name" value="AN1-like Zinc finger"/>
    <property type="match status" value="2"/>
</dbReference>
<evidence type="ECO:0000256" key="1">
    <source>
        <dbReference type="ARBA" id="ARBA00022723"/>
    </source>
</evidence>
<proteinExistence type="predicted"/>
<feature type="region of interest" description="Disordered" evidence="6">
    <location>
        <begin position="182"/>
        <end position="214"/>
    </location>
</feature>
<dbReference type="Pfam" id="PF01428">
    <property type="entry name" value="zf-AN1"/>
    <property type="match status" value="2"/>
</dbReference>
<gene>
    <name evidence="8" type="ORF">CROQUDRAFT_666672</name>
</gene>
<dbReference type="InterPro" id="IPR000058">
    <property type="entry name" value="Znf_AN1"/>
</dbReference>
<keyword evidence="4" id="KW-0862">Zinc</keyword>
<protein>
    <recommendedName>
        <fullName evidence="7">AN1-type domain-containing protein</fullName>
    </recommendedName>
</protein>
<evidence type="ECO:0000259" key="7">
    <source>
        <dbReference type="PROSITE" id="PS51039"/>
    </source>
</evidence>
<keyword evidence="9" id="KW-1185">Reference proteome</keyword>
<organism evidence="8 9">
    <name type="scientific">Cronartium quercuum f. sp. fusiforme G11</name>
    <dbReference type="NCBI Taxonomy" id="708437"/>
    <lineage>
        <taxon>Eukaryota</taxon>
        <taxon>Fungi</taxon>
        <taxon>Dikarya</taxon>
        <taxon>Basidiomycota</taxon>
        <taxon>Pucciniomycotina</taxon>
        <taxon>Pucciniomycetes</taxon>
        <taxon>Pucciniales</taxon>
        <taxon>Coleosporiaceae</taxon>
        <taxon>Cronartium</taxon>
    </lineage>
</organism>
<evidence type="ECO:0000256" key="3">
    <source>
        <dbReference type="ARBA" id="ARBA00022771"/>
    </source>
</evidence>
<evidence type="ECO:0000256" key="4">
    <source>
        <dbReference type="ARBA" id="ARBA00022833"/>
    </source>
</evidence>
<dbReference type="PROSITE" id="PS51039">
    <property type="entry name" value="ZF_AN1"/>
    <property type="match status" value="1"/>
</dbReference>
<keyword evidence="2" id="KW-0677">Repeat</keyword>
<keyword evidence="3 5" id="KW-0863">Zinc-finger</keyword>
<evidence type="ECO:0000256" key="6">
    <source>
        <dbReference type="SAM" id="MobiDB-lite"/>
    </source>
</evidence>
<evidence type="ECO:0000256" key="2">
    <source>
        <dbReference type="ARBA" id="ARBA00022737"/>
    </source>
</evidence>
<dbReference type="PANTHER" id="PTHR14677">
    <property type="entry name" value="ARSENITE INDUCUBLE RNA ASSOCIATED PROTEIN AIP-1-RELATED"/>
    <property type="match status" value="1"/>
</dbReference>
<evidence type="ECO:0000313" key="9">
    <source>
        <dbReference type="Proteomes" id="UP000886653"/>
    </source>
</evidence>
<dbReference type="InterPro" id="IPR057357">
    <property type="entry name" value="Znf-C2H2_ZFAND2A/B"/>
</dbReference>
<dbReference type="InterPro" id="IPR035896">
    <property type="entry name" value="AN1-like_Znf"/>
</dbReference>
<dbReference type="Pfam" id="PF25403">
    <property type="entry name" value="zf-C2H2_ZFAND2"/>
    <property type="match status" value="1"/>
</dbReference>
<dbReference type="SMART" id="SM00154">
    <property type="entry name" value="ZnF_AN1"/>
    <property type="match status" value="2"/>
</dbReference>
<evidence type="ECO:0000256" key="5">
    <source>
        <dbReference type="PROSITE-ProRule" id="PRU00449"/>
    </source>
</evidence>
<name>A0A9P6N8S2_9BASI</name>
<dbReference type="Proteomes" id="UP000886653">
    <property type="component" value="Unassembled WGS sequence"/>
</dbReference>